<feature type="transmembrane region" description="Helical" evidence="1">
    <location>
        <begin position="127"/>
        <end position="147"/>
    </location>
</feature>
<feature type="transmembrane region" description="Helical" evidence="1">
    <location>
        <begin position="223"/>
        <end position="244"/>
    </location>
</feature>
<keyword evidence="1" id="KW-1133">Transmembrane helix</keyword>
<comment type="caution">
    <text evidence="3">The sequence shown here is derived from an EMBL/GenBank/DDBJ whole genome shotgun (WGS) entry which is preliminary data.</text>
</comment>
<feature type="transmembrane region" description="Helical" evidence="1">
    <location>
        <begin position="15"/>
        <end position="36"/>
    </location>
</feature>
<dbReference type="AlphaFoldDB" id="A0A8K0UQI5"/>
<feature type="transmembrane region" description="Helical" evidence="1">
    <location>
        <begin position="91"/>
        <end position="115"/>
    </location>
</feature>
<protein>
    <recommendedName>
        <fullName evidence="2">DUF6533 domain-containing protein</fullName>
    </recommendedName>
</protein>
<evidence type="ECO:0000313" key="4">
    <source>
        <dbReference type="Proteomes" id="UP000813824"/>
    </source>
</evidence>
<sequence>MGYPADMVLYNETLALQYTYTFAAFTLASYDICLSFSREVERIWKGKFSAVTVLYLALRSGVLVHTILDLLIVAYVPSTVLLRSFFQSCKFIYAFGSILDIVSHLCVAAFSTLRIWAISSRSRHRNLMTLAVFVLCLFIPCVNIYGYTNYHYSAVEVSPADDPEGAGAGSLSAASRSPQHLGTITRAVAITGDMLVLVLTWINTYDWTLSEEVRRIQKYSILMLVNGSLYFIALLALNIVALILDVYEDGSFSTQFTIMNAVYDFTLCPRSLLSLSSDFSSFTNILVCHFILDLRDLTEKGMNESVSSQEISRIHFRAVGNIGASLDVQGCLDGTAAGNDLQCEYSSDAENRFASEEHGAATSTSLKCTA</sequence>
<dbReference type="InterPro" id="IPR045340">
    <property type="entry name" value="DUF6533"/>
</dbReference>
<dbReference type="Pfam" id="PF20151">
    <property type="entry name" value="DUF6533"/>
    <property type="match status" value="1"/>
</dbReference>
<dbReference type="EMBL" id="JAEVFJ010000014">
    <property type="protein sequence ID" value="KAH8100995.1"/>
    <property type="molecule type" value="Genomic_DNA"/>
</dbReference>
<accession>A0A8K0UQI5</accession>
<keyword evidence="4" id="KW-1185">Reference proteome</keyword>
<dbReference type="Proteomes" id="UP000813824">
    <property type="component" value="Unassembled WGS sequence"/>
</dbReference>
<keyword evidence="1" id="KW-0472">Membrane</keyword>
<organism evidence="3 4">
    <name type="scientific">Cristinia sonorae</name>
    <dbReference type="NCBI Taxonomy" id="1940300"/>
    <lineage>
        <taxon>Eukaryota</taxon>
        <taxon>Fungi</taxon>
        <taxon>Dikarya</taxon>
        <taxon>Basidiomycota</taxon>
        <taxon>Agaricomycotina</taxon>
        <taxon>Agaricomycetes</taxon>
        <taxon>Agaricomycetidae</taxon>
        <taxon>Agaricales</taxon>
        <taxon>Pleurotineae</taxon>
        <taxon>Stephanosporaceae</taxon>
        <taxon>Cristinia</taxon>
    </lineage>
</organism>
<reference evidence="3" key="1">
    <citation type="journal article" date="2021" name="New Phytol.">
        <title>Evolutionary innovations through gain and loss of genes in the ectomycorrhizal Boletales.</title>
        <authorList>
            <person name="Wu G."/>
            <person name="Miyauchi S."/>
            <person name="Morin E."/>
            <person name="Kuo A."/>
            <person name="Drula E."/>
            <person name="Varga T."/>
            <person name="Kohler A."/>
            <person name="Feng B."/>
            <person name="Cao Y."/>
            <person name="Lipzen A."/>
            <person name="Daum C."/>
            <person name="Hundley H."/>
            <person name="Pangilinan J."/>
            <person name="Johnson J."/>
            <person name="Barry K."/>
            <person name="LaButti K."/>
            <person name="Ng V."/>
            <person name="Ahrendt S."/>
            <person name="Min B."/>
            <person name="Choi I.G."/>
            <person name="Park H."/>
            <person name="Plett J.M."/>
            <person name="Magnuson J."/>
            <person name="Spatafora J.W."/>
            <person name="Nagy L.G."/>
            <person name="Henrissat B."/>
            <person name="Grigoriev I.V."/>
            <person name="Yang Z.L."/>
            <person name="Xu J."/>
            <person name="Martin F.M."/>
        </authorList>
    </citation>
    <scope>NUCLEOTIDE SEQUENCE</scope>
    <source>
        <strain evidence="3">KKN 215</strain>
    </source>
</reference>
<evidence type="ECO:0000259" key="2">
    <source>
        <dbReference type="Pfam" id="PF20151"/>
    </source>
</evidence>
<proteinExistence type="predicted"/>
<gene>
    <name evidence="3" type="ORF">BXZ70DRAFT_1007920</name>
</gene>
<evidence type="ECO:0000256" key="1">
    <source>
        <dbReference type="SAM" id="Phobius"/>
    </source>
</evidence>
<keyword evidence="1" id="KW-0812">Transmembrane</keyword>
<dbReference type="OrthoDB" id="3354157at2759"/>
<feature type="transmembrane region" description="Helical" evidence="1">
    <location>
        <begin position="48"/>
        <end position="76"/>
    </location>
</feature>
<feature type="domain" description="DUF6533" evidence="2">
    <location>
        <begin position="21"/>
        <end position="63"/>
    </location>
</feature>
<evidence type="ECO:0000313" key="3">
    <source>
        <dbReference type="EMBL" id="KAH8100995.1"/>
    </source>
</evidence>
<name>A0A8K0UQI5_9AGAR</name>
<feature type="transmembrane region" description="Helical" evidence="1">
    <location>
        <begin position="184"/>
        <end position="202"/>
    </location>
</feature>